<feature type="compositionally biased region" description="Acidic residues" evidence="6">
    <location>
        <begin position="410"/>
        <end position="429"/>
    </location>
</feature>
<evidence type="ECO:0000256" key="3">
    <source>
        <dbReference type="ARBA" id="ARBA00022840"/>
    </source>
</evidence>
<dbReference type="InterPro" id="IPR011545">
    <property type="entry name" value="DEAD/DEAH_box_helicase_dom"/>
</dbReference>
<dbReference type="Pfam" id="PF00271">
    <property type="entry name" value="Helicase_C"/>
    <property type="match status" value="1"/>
</dbReference>
<feature type="compositionally biased region" description="Polar residues" evidence="6">
    <location>
        <begin position="626"/>
        <end position="642"/>
    </location>
</feature>
<dbReference type="Gene3D" id="3.40.50.300">
    <property type="entry name" value="P-loop containing nucleotide triphosphate hydrolases"/>
    <property type="match status" value="2"/>
</dbReference>
<evidence type="ECO:0000313" key="9">
    <source>
        <dbReference type="EMBL" id="PPQ97754.1"/>
    </source>
</evidence>
<dbReference type="InterPro" id="IPR001650">
    <property type="entry name" value="Helicase_C-like"/>
</dbReference>
<dbReference type="GO" id="GO:0005737">
    <property type="term" value="C:cytoplasm"/>
    <property type="evidence" value="ECO:0007669"/>
    <property type="project" value="TreeGrafter"/>
</dbReference>
<name>A0A409Y3Z0_9AGAR</name>
<dbReference type="SUPFAM" id="SSF52540">
    <property type="entry name" value="P-loop containing nucleoside triphosphate hydrolases"/>
    <property type="match status" value="1"/>
</dbReference>
<comment type="catalytic activity">
    <reaction evidence="4">
        <text>Couples ATP hydrolysis with the unwinding of duplex DNA by translocating in the 3'-5' direction.</text>
        <dbReference type="EC" id="5.6.2.4"/>
    </reaction>
</comment>
<keyword evidence="2" id="KW-0547">Nucleotide-binding</keyword>
<feature type="domain" description="Helicase ATP-binding" evidence="7">
    <location>
        <begin position="34"/>
        <end position="206"/>
    </location>
</feature>
<feature type="region of interest" description="Disordered" evidence="6">
    <location>
        <begin position="371"/>
        <end position="454"/>
    </location>
</feature>
<evidence type="ECO:0000313" key="10">
    <source>
        <dbReference type="Proteomes" id="UP000284706"/>
    </source>
</evidence>
<dbReference type="Proteomes" id="UP000284706">
    <property type="component" value="Unassembled WGS sequence"/>
</dbReference>
<dbReference type="GO" id="GO:0005524">
    <property type="term" value="F:ATP binding"/>
    <property type="evidence" value="ECO:0007669"/>
    <property type="project" value="UniProtKB-KW"/>
</dbReference>
<dbReference type="AlphaFoldDB" id="A0A409Y3Z0"/>
<comment type="caution">
    <text evidence="9">The sequence shown here is derived from an EMBL/GenBank/DDBJ whole genome shotgun (WGS) entry which is preliminary data.</text>
</comment>
<dbReference type="Pfam" id="PF00270">
    <property type="entry name" value="DEAD"/>
    <property type="match status" value="1"/>
</dbReference>
<dbReference type="GO" id="GO:0043138">
    <property type="term" value="F:3'-5' DNA helicase activity"/>
    <property type="evidence" value="ECO:0007669"/>
    <property type="project" value="UniProtKB-EC"/>
</dbReference>
<dbReference type="PROSITE" id="PS51192">
    <property type="entry name" value="HELICASE_ATP_BIND_1"/>
    <property type="match status" value="1"/>
</dbReference>
<keyword evidence="3" id="KW-0067">ATP-binding</keyword>
<dbReference type="InterPro" id="IPR027417">
    <property type="entry name" value="P-loop_NTPase"/>
</dbReference>
<dbReference type="GO" id="GO:0000724">
    <property type="term" value="P:double-strand break repair via homologous recombination"/>
    <property type="evidence" value="ECO:0007669"/>
    <property type="project" value="TreeGrafter"/>
</dbReference>
<dbReference type="SMART" id="SM00490">
    <property type="entry name" value="HELICc"/>
    <property type="match status" value="1"/>
</dbReference>
<dbReference type="STRING" id="231916.A0A409Y3Z0"/>
<proteinExistence type="inferred from homology"/>
<reference evidence="9 10" key="1">
    <citation type="journal article" date="2018" name="Evol. Lett.">
        <title>Horizontal gene cluster transfer increased hallucinogenic mushroom diversity.</title>
        <authorList>
            <person name="Reynolds H.T."/>
            <person name="Vijayakumar V."/>
            <person name="Gluck-Thaler E."/>
            <person name="Korotkin H.B."/>
            <person name="Matheny P.B."/>
            <person name="Slot J.C."/>
        </authorList>
    </citation>
    <scope>NUCLEOTIDE SEQUENCE [LARGE SCALE GENOMIC DNA]</scope>
    <source>
        <strain evidence="9 10">SRW20</strain>
    </source>
</reference>
<organism evidence="9 10">
    <name type="scientific">Gymnopilus dilepis</name>
    <dbReference type="NCBI Taxonomy" id="231916"/>
    <lineage>
        <taxon>Eukaryota</taxon>
        <taxon>Fungi</taxon>
        <taxon>Dikarya</taxon>
        <taxon>Basidiomycota</taxon>
        <taxon>Agaricomycotina</taxon>
        <taxon>Agaricomycetes</taxon>
        <taxon>Agaricomycetidae</taxon>
        <taxon>Agaricales</taxon>
        <taxon>Agaricineae</taxon>
        <taxon>Hymenogastraceae</taxon>
        <taxon>Gymnopilus</taxon>
    </lineage>
</organism>
<dbReference type="EC" id="5.6.2.4" evidence="5"/>
<keyword evidence="10" id="KW-1185">Reference proteome</keyword>
<feature type="region of interest" description="Disordered" evidence="6">
    <location>
        <begin position="619"/>
        <end position="644"/>
    </location>
</feature>
<sequence>MSSLKIRVPTIAEVREEVKRVFGITPCNFQARDAIAQLERKDCITIARTGSGKTLTFWAPLLFNDNGIIIVVTALNILGDQNVAELARLHISAVNVTGETATDALFKEIEAGQHRAIVVSPEKILNDSRFERLWENKKFTSRLFNISFDEAHCISQWGKKFRPEYADLGRLRWLVPRHVCFHAVSATMPEHILNDVRAKLQMRFDRTTIIRCSNDRPNIYIMVEEMKYPASSAKDLERILRLQVCNVTPPPKFMIFANKRKETESIVEKLWQDLPEDLREKIIWFHSGMSSKFREKAIQQLRDGEVWGFLCTDAAGMGLNLPDVELVIQWRYVASLCTLTQRLGRGGRRQGTNARGIYLVEPQYFDGAKKKVTYGKKRKGRKNGPSSRLKRQKTTTIVLEGVEERGDLRNEEEDDESASEQDENMEEAETQTQASPESGDLPRTPTTLPNPVDVPDEEEYDFIIMDAFINARARGICRREVLDHYFGNRRAGTYLQLILHRAPKDAVLAVEPPDKLKAKRKVNFKNYTMDSHDKSLADALDNWRVEQSKKDGVAEDDFFGAHFILCDEILNRIVSLAHHFKIPTLDDLAAQTSWCFAKDYGSDILKIVKVFFSDTPTPNPPTANNILGQSSLTNTPGPSASNPIDDGNANALIKEKRKRTCKNCGSESHIYYTPSQPPTNYVLNTNLRRSATKIYNHNMTTTLPSADVVLVVSWDIQVYIQTFTR</sequence>
<dbReference type="InterPro" id="IPR014001">
    <property type="entry name" value="Helicase_ATP-bd"/>
</dbReference>
<evidence type="ECO:0000259" key="7">
    <source>
        <dbReference type="PROSITE" id="PS51192"/>
    </source>
</evidence>
<accession>A0A409Y3Z0</accession>
<evidence type="ECO:0000259" key="8">
    <source>
        <dbReference type="PROSITE" id="PS51194"/>
    </source>
</evidence>
<feature type="compositionally biased region" description="Basic residues" evidence="6">
    <location>
        <begin position="371"/>
        <end position="393"/>
    </location>
</feature>
<dbReference type="GO" id="GO:0003676">
    <property type="term" value="F:nucleic acid binding"/>
    <property type="evidence" value="ECO:0007669"/>
    <property type="project" value="InterPro"/>
</dbReference>
<dbReference type="OrthoDB" id="10261556at2759"/>
<evidence type="ECO:0000256" key="1">
    <source>
        <dbReference type="ARBA" id="ARBA00005446"/>
    </source>
</evidence>
<dbReference type="InParanoid" id="A0A409Y3Z0"/>
<dbReference type="PANTHER" id="PTHR13710">
    <property type="entry name" value="DNA HELICASE RECQ FAMILY MEMBER"/>
    <property type="match status" value="1"/>
</dbReference>
<protein>
    <recommendedName>
        <fullName evidence="5">DNA 3'-5' helicase</fullName>
        <ecNumber evidence="5">5.6.2.4</ecNumber>
    </recommendedName>
</protein>
<evidence type="ECO:0000256" key="6">
    <source>
        <dbReference type="SAM" id="MobiDB-lite"/>
    </source>
</evidence>
<comment type="similarity">
    <text evidence="1">Belongs to the helicase family. RecQ subfamily.</text>
</comment>
<evidence type="ECO:0000256" key="2">
    <source>
        <dbReference type="ARBA" id="ARBA00022741"/>
    </source>
</evidence>
<dbReference type="SMART" id="SM00487">
    <property type="entry name" value="DEXDc"/>
    <property type="match status" value="1"/>
</dbReference>
<dbReference type="GO" id="GO:0005694">
    <property type="term" value="C:chromosome"/>
    <property type="evidence" value="ECO:0007669"/>
    <property type="project" value="TreeGrafter"/>
</dbReference>
<dbReference type="PROSITE" id="PS51194">
    <property type="entry name" value="HELICASE_CTER"/>
    <property type="match status" value="1"/>
</dbReference>
<dbReference type="GO" id="GO:0009378">
    <property type="term" value="F:four-way junction helicase activity"/>
    <property type="evidence" value="ECO:0007669"/>
    <property type="project" value="TreeGrafter"/>
</dbReference>
<dbReference type="PANTHER" id="PTHR13710:SF154">
    <property type="entry name" value="RECQ HELICASE, PUTATIVE (AFU_ORTHOLOGUE AFUA_6G14720)-RELATED"/>
    <property type="match status" value="1"/>
</dbReference>
<gene>
    <name evidence="9" type="ORF">CVT26_001802</name>
</gene>
<dbReference type="EMBL" id="NHYE01001200">
    <property type="protein sequence ID" value="PPQ97754.1"/>
    <property type="molecule type" value="Genomic_DNA"/>
</dbReference>
<evidence type="ECO:0000256" key="4">
    <source>
        <dbReference type="ARBA" id="ARBA00034617"/>
    </source>
</evidence>
<feature type="domain" description="Helicase C-terminal" evidence="8">
    <location>
        <begin position="235"/>
        <end position="403"/>
    </location>
</feature>
<evidence type="ECO:0000256" key="5">
    <source>
        <dbReference type="ARBA" id="ARBA00034808"/>
    </source>
</evidence>